<name>A0A0A6VND7_KOCRO</name>
<evidence type="ECO:0000259" key="1">
    <source>
        <dbReference type="Pfam" id="PF20465"/>
    </source>
</evidence>
<dbReference type="Pfam" id="PF20465">
    <property type="entry name" value="MmeI_hel"/>
    <property type="match status" value="1"/>
</dbReference>
<gene>
    <name evidence="2" type="ORF">GY22_17100</name>
</gene>
<comment type="caution">
    <text evidence="2">The sequence shown here is derived from an EMBL/GenBank/DDBJ whole genome shotgun (WGS) entry which is preliminary data.</text>
</comment>
<dbReference type="Proteomes" id="UP000030466">
    <property type="component" value="Unassembled WGS sequence"/>
</dbReference>
<organism evidence="2 3">
    <name type="scientific">Kocuria rosea subsp. polaris</name>
    <dbReference type="NCBI Taxonomy" id="136273"/>
    <lineage>
        <taxon>Bacteria</taxon>
        <taxon>Bacillati</taxon>
        <taxon>Actinomycetota</taxon>
        <taxon>Actinomycetes</taxon>
        <taxon>Micrococcales</taxon>
        <taxon>Micrococcaceae</taxon>
        <taxon>Kocuria</taxon>
    </lineage>
</organism>
<sequence>MSTILNLVDRQEFTKLFVEKLGWDRPDAHKTWTPPTAGEDYTLTQVASFSGLRVWHCPKLPSRSVQRGIDNELSKTNAERLVIFSDGTHQEWRWPRHRQLGGVNAKLMVHPHAVGEPDQNLESRLKAIELGIDDDITLTQLLTRMRVAFDVESETASQQAARLMGTLYEHLNIAGMEPTQATLLLSRLLFLFFGDDTGMWRPNAFRDWIAEHVPADQVSTKLGELFGVLDDPQADNGTANAKAWALDEQYRGFRYVNGVCSPKR</sequence>
<accession>A0A0A6VND7</accession>
<reference evidence="2 3" key="1">
    <citation type="journal article" date="2003" name="Int. J. Syst. Evol. Microbiol.">
        <title>Kocuria polaris sp. nov., an orange-pigmented psychrophilic bacterium isolated from an Antarctic cyanobacterial mat sample.</title>
        <authorList>
            <person name="Reddy G.S."/>
            <person name="Prakash J.S."/>
            <person name="Prabahar V."/>
            <person name="Matsumoto G.I."/>
            <person name="Stackebrandt E."/>
            <person name="Shivaji S."/>
        </authorList>
    </citation>
    <scope>NUCLEOTIDE SEQUENCE [LARGE SCALE GENOMIC DNA]</scope>
    <source>
        <strain evidence="2 3">CMS 76or</strain>
    </source>
</reference>
<dbReference type="OrthoDB" id="4280289at2"/>
<dbReference type="RefSeq" id="WP_035930732.1">
    <property type="nucleotide sequence ID" value="NZ_JSUH01000042.1"/>
</dbReference>
<dbReference type="EMBL" id="JSUH01000042">
    <property type="protein sequence ID" value="KHD96181.1"/>
    <property type="molecule type" value="Genomic_DNA"/>
</dbReference>
<dbReference type="InterPro" id="IPR046819">
    <property type="entry name" value="MmeI_hel"/>
</dbReference>
<evidence type="ECO:0000313" key="3">
    <source>
        <dbReference type="Proteomes" id="UP000030466"/>
    </source>
</evidence>
<proteinExistence type="predicted"/>
<protein>
    <recommendedName>
        <fullName evidence="1">MmeI-like helicase spacer domain-containing protein</fullName>
    </recommendedName>
</protein>
<dbReference type="AlphaFoldDB" id="A0A0A6VND7"/>
<evidence type="ECO:0000313" key="2">
    <source>
        <dbReference type="EMBL" id="KHD96181.1"/>
    </source>
</evidence>
<feature type="domain" description="MmeI-like helicase spacer" evidence="1">
    <location>
        <begin position="182"/>
        <end position="258"/>
    </location>
</feature>
<keyword evidence="3" id="KW-1185">Reference proteome</keyword>